<evidence type="ECO:0000256" key="5">
    <source>
        <dbReference type="PROSITE-ProRule" id="PRU00042"/>
    </source>
</evidence>
<feature type="region of interest" description="Disordered" evidence="6">
    <location>
        <begin position="191"/>
        <end position="248"/>
    </location>
</feature>
<keyword evidence="2" id="KW-0479">Metal-binding</keyword>
<feature type="compositionally biased region" description="Low complexity" evidence="6">
    <location>
        <begin position="357"/>
        <end position="377"/>
    </location>
</feature>
<dbReference type="PANTHER" id="PTHR12522:SF4">
    <property type="entry name" value="ZINC FINGER PROTEIN ELBOW"/>
    <property type="match status" value="1"/>
</dbReference>
<gene>
    <name evidence="8" type="primary">Necator_chrIV.g13880</name>
    <name evidence="8" type="ORF">RB195_000588</name>
</gene>
<dbReference type="PROSITE" id="PS50157">
    <property type="entry name" value="ZINC_FINGER_C2H2_2"/>
    <property type="match status" value="1"/>
</dbReference>
<dbReference type="InterPro" id="IPR013087">
    <property type="entry name" value="Znf_C2H2_type"/>
</dbReference>
<dbReference type="PANTHER" id="PTHR12522">
    <property type="entry name" value="ZINC-FINGER PROTEIN NOLZ1-RELATED"/>
    <property type="match status" value="1"/>
</dbReference>
<organism evidence="8 9">
    <name type="scientific">Necator americanus</name>
    <name type="common">Human hookworm</name>
    <dbReference type="NCBI Taxonomy" id="51031"/>
    <lineage>
        <taxon>Eukaryota</taxon>
        <taxon>Metazoa</taxon>
        <taxon>Ecdysozoa</taxon>
        <taxon>Nematoda</taxon>
        <taxon>Chromadorea</taxon>
        <taxon>Rhabditida</taxon>
        <taxon>Rhabditina</taxon>
        <taxon>Rhabditomorpha</taxon>
        <taxon>Strongyloidea</taxon>
        <taxon>Ancylostomatidae</taxon>
        <taxon>Bunostominae</taxon>
        <taxon>Necator</taxon>
    </lineage>
</organism>
<evidence type="ECO:0000313" key="9">
    <source>
        <dbReference type="Proteomes" id="UP001303046"/>
    </source>
</evidence>
<name>A0ABR1DB07_NECAM</name>
<comment type="similarity">
    <text evidence="1">Belongs to the Elbow/Noc family.</text>
</comment>
<evidence type="ECO:0000256" key="6">
    <source>
        <dbReference type="SAM" id="MobiDB-lite"/>
    </source>
</evidence>
<keyword evidence="9" id="KW-1185">Reference proteome</keyword>
<feature type="compositionally biased region" description="Basic and acidic residues" evidence="6">
    <location>
        <begin position="198"/>
        <end position="225"/>
    </location>
</feature>
<protein>
    <recommendedName>
        <fullName evidence="7">C2H2-type domain-containing protein</fullName>
    </recommendedName>
</protein>
<proteinExistence type="inferred from homology"/>
<evidence type="ECO:0000256" key="2">
    <source>
        <dbReference type="ARBA" id="ARBA00022723"/>
    </source>
</evidence>
<feature type="region of interest" description="Disordered" evidence="6">
    <location>
        <begin position="357"/>
        <end position="379"/>
    </location>
</feature>
<dbReference type="Proteomes" id="UP001303046">
    <property type="component" value="Unassembled WGS sequence"/>
</dbReference>
<reference evidence="8 9" key="1">
    <citation type="submission" date="2023-08" db="EMBL/GenBank/DDBJ databases">
        <title>A Necator americanus chromosomal reference genome.</title>
        <authorList>
            <person name="Ilik V."/>
            <person name="Petrzelkova K.J."/>
            <person name="Pardy F."/>
            <person name="Fuh T."/>
            <person name="Niatou-Singa F.S."/>
            <person name="Gouil Q."/>
            <person name="Baker L."/>
            <person name="Ritchie M.E."/>
            <person name="Jex A.R."/>
            <person name="Gazzola D."/>
            <person name="Li H."/>
            <person name="Toshio Fujiwara R."/>
            <person name="Zhan B."/>
            <person name="Aroian R.V."/>
            <person name="Pafco B."/>
            <person name="Schwarz E.M."/>
        </authorList>
    </citation>
    <scope>NUCLEOTIDE SEQUENCE [LARGE SCALE GENOMIC DNA]</scope>
    <source>
        <strain evidence="8 9">Aroian</strain>
        <tissue evidence="8">Whole animal</tissue>
    </source>
</reference>
<accession>A0ABR1DB07</accession>
<feature type="compositionally biased region" description="Low complexity" evidence="6">
    <location>
        <begin position="414"/>
        <end position="424"/>
    </location>
</feature>
<evidence type="ECO:0000256" key="4">
    <source>
        <dbReference type="ARBA" id="ARBA00022833"/>
    </source>
</evidence>
<keyword evidence="4" id="KW-0862">Zinc</keyword>
<evidence type="ECO:0000256" key="1">
    <source>
        <dbReference type="ARBA" id="ARBA00010144"/>
    </source>
</evidence>
<feature type="domain" description="C2H2-type" evidence="7">
    <location>
        <begin position="379"/>
        <end position="413"/>
    </location>
</feature>
<feature type="compositionally biased region" description="Low complexity" evidence="6">
    <location>
        <begin position="226"/>
        <end position="239"/>
    </location>
</feature>
<sequence>MTAGAEESASDASVDVDNDDEDDALCVLYAAPLLSTSTNNALNHAAKYRLATNTSPHPCIILSSPAPTYSLVTLSARHSPPTLCSHGDCRLTDHKFLDICFRRGPSFFCGLGVCRSSARPNSSDWSAAQSHAPAAAFDVPTLPASSACHSHAFLSTDMVSTHSQYITDFTPTSSVDAGKSPLAMLAKTCETIGLPDTPSKKSPSEKKEEGKKADSPADRRKERSPRATPTTTARVEPTSSTTTFPGLPKPSFPLGFSPTLPFTFPYPMMPYTMPFPSFPMQFPMAARPPCPSMLLQRPCVTPGCTSCSPDMLTSFAAHPLFSTYSSMMPSASSASMLPTSYQTLLASSAAAAAASASSVPSTSGTSTTTTSKPSSQSKHTCSWVESTGICGKQFSSADDLASHVKQVHTPSPPSSASSVTPDVSKTPLSRPSLPRFHPYSKPATLPMPPMMPFPSALQAMYAQRLMSTMPHP</sequence>
<comment type="caution">
    <text evidence="8">The sequence shown here is derived from an EMBL/GenBank/DDBJ whole genome shotgun (WGS) entry which is preliminary data.</text>
</comment>
<evidence type="ECO:0000259" key="7">
    <source>
        <dbReference type="PROSITE" id="PS50157"/>
    </source>
</evidence>
<feature type="region of interest" description="Disordered" evidence="6">
    <location>
        <begin position="401"/>
        <end position="437"/>
    </location>
</feature>
<evidence type="ECO:0000256" key="3">
    <source>
        <dbReference type="ARBA" id="ARBA00022771"/>
    </source>
</evidence>
<dbReference type="EMBL" id="JAVFWL010000004">
    <property type="protein sequence ID" value="KAK6747477.1"/>
    <property type="molecule type" value="Genomic_DNA"/>
</dbReference>
<dbReference type="InterPro" id="IPR051520">
    <property type="entry name" value="Elbow/Noc_ZnFinger"/>
</dbReference>
<evidence type="ECO:0000313" key="8">
    <source>
        <dbReference type="EMBL" id="KAK6747477.1"/>
    </source>
</evidence>
<keyword evidence="3 5" id="KW-0863">Zinc-finger</keyword>